<sequence>MRNYMIYLIRKPLSIEYYGKEQKIYELVREYTRSNSDLKKIIEKQIEFISEPIPLFELYSYIKENNAYPTNYIEESEQFSVILKDEGTAYLKINPQELILSASGTIDAETTFFELLRKFRSTFLAIDVEHNRFGWLRPITQQSYI</sequence>
<dbReference type="RefSeq" id="WP_209406005.1">
    <property type="nucleotide sequence ID" value="NZ_JAGIYQ010000007.1"/>
</dbReference>
<reference evidence="1" key="1">
    <citation type="submission" date="2021-04" db="EMBL/GenBank/DDBJ databases">
        <title>Genome seq and assembly of Bacillus sp.</title>
        <authorList>
            <person name="Chhetri G."/>
        </authorList>
    </citation>
    <scope>NUCLEOTIDE SEQUENCE</scope>
    <source>
        <strain evidence="1">RG28</strain>
    </source>
</reference>
<dbReference type="Proteomes" id="UP000682134">
    <property type="component" value="Unassembled WGS sequence"/>
</dbReference>
<proteinExistence type="predicted"/>
<organism evidence="1 2">
    <name type="scientific">Gottfriedia endophytica</name>
    <dbReference type="NCBI Taxonomy" id="2820819"/>
    <lineage>
        <taxon>Bacteria</taxon>
        <taxon>Bacillati</taxon>
        <taxon>Bacillota</taxon>
        <taxon>Bacilli</taxon>
        <taxon>Bacillales</taxon>
        <taxon>Bacillaceae</taxon>
        <taxon>Gottfriedia</taxon>
    </lineage>
</organism>
<name>A0A940NRY7_9BACI</name>
<protein>
    <submittedName>
        <fullName evidence="1">Sporulation inhibitor of replication protein SirA</fullName>
    </submittedName>
</protein>
<dbReference type="Gene3D" id="3.30.310.250">
    <property type="entry name" value="Sporulation inhibitor of replication protein SirA"/>
    <property type="match status" value="1"/>
</dbReference>
<comment type="caution">
    <text evidence="1">The sequence shown here is derived from an EMBL/GenBank/DDBJ whole genome shotgun (WGS) entry which is preliminary data.</text>
</comment>
<dbReference type="AlphaFoldDB" id="A0A940NRY7"/>
<gene>
    <name evidence="1" type="primary">sirA</name>
    <name evidence="1" type="ORF">J5Y03_12195</name>
</gene>
<evidence type="ECO:0000313" key="2">
    <source>
        <dbReference type="Proteomes" id="UP000682134"/>
    </source>
</evidence>
<dbReference type="Pfam" id="PF10747">
    <property type="entry name" value="SirA"/>
    <property type="match status" value="1"/>
</dbReference>
<evidence type="ECO:0000313" key="1">
    <source>
        <dbReference type="EMBL" id="MBP0725932.1"/>
    </source>
</evidence>
<keyword evidence="2" id="KW-1185">Reference proteome</keyword>
<dbReference type="InterPro" id="IPR038449">
    <property type="entry name" value="SirA_sf"/>
</dbReference>
<accession>A0A940NRY7</accession>
<dbReference type="EMBL" id="JAGIYQ010000007">
    <property type="protein sequence ID" value="MBP0725932.1"/>
    <property type="molecule type" value="Genomic_DNA"/>
</dbReference>
<dbReference type="InterPro" id="IPR019683">
    <property type="entry name" value="SirA"/>
</dbReference>